<reference evidence="2" key="1">
    <citation type="submission" date="2021-01" db="EMBL/GenBank/DDBJ databases">
        <authorList>
            <person name="Corre E."/>
            <person name="Pelletier E."/>
            <person name="Niang G."/>
            <person name="Scheremetjew M."/>
            <person name="Finn R."/>
            <person name="Kale V."/>
            <person name="Holt S."/>
            <person name="Cochrane G."/>
            <person name="Meng A."/>
            <person name="Brown T."/>
            <person name="Cohen L."/>
        </authorList>
    </citation>
    <scope>NUCLEOTIDE SEQUENCE</scope>
    <source>
        <strain evidence="2">CCAP977/2a</strain>
    </source>
</reference>
<evidence type="ECO:0000313" key="2">
    <source>
        <dbReference type="EMBL" id="CAE2342483.1"/>
    </source>
</evidence>
<accession>A0A7S4PQ92</accession>
<proteinExistence type="predicted"/>
<evidence type="ECO:0000256" key="1">
    <source>
        <dbReference type="SAM" id="MobiDB-lite"/>
    </source>
</evidence>
<sequence length="112" mass="12341">MSNSSNLCSEEWETSSCCSSSSSEAGARRRGSCEDQQALRDAFRTAVFDRRVKAIQWMNERLDDIDAQGEVECGDDDDDVLSRGGAMSRMKEAGRKVAGLLSRGLWRGPKAM</sequence>
<dbReference type="EMBL" id="HBKS01000021">
    <property type="protein sequence ID" value="CAE2342483.1"/>
    <property type="molecule type" value="Transcribed_RNA"/>
</dbReference>
<protein>
    <submittedName>
        <fullName evidence="2">Uncharacterized protein</fullName>
    </submittedName>
</protein>
<feature type="region of interest" description="Disordered" evidence="1">
    <location>
        <begin position="1"/>
        <end position="31"/>
    </location>
</feature>
<dbReference type="AlphaFoldDB" id="A0A7S4PQ92"/>
<feature type="compositionally biased region" description="Low complexity" evidence="1">
    <location>
        <begin position="14"/>
        <end position="24"/>
    </location>
</feature>
<organism evidence="2">
    <name type="scientific">Cryptomonas paramaecium</name>
    <dbReference type="NCBI Taxonomy" id="2898"/>
    <lineage>
        <taxon>Eukaryota</taxon>
        <taxon>Cryptophyceae</taxon>
        <taxon>Cryptomonadales</taxon>
        <taxon>Cryptomonadaceae</taxon>
        <taxon>Cryptomonas</taxon>
    </lineage>
</organism>
<name>A0A7S4PQ92_9CRYP</name>
<gene>
    <name evidence="2" type="ORF">CPAR00382_LOCUS12</name>
</gene>